<dbReference type="GO" id="GO:0008270">
    <property type="term" value="F:zinc ion binding"/>
    <property type="evidence" value="ECO:0007669"/>
    <property type="project" value="InterPro"/>
</dbReference>
<feature type="region of interest" description="Disordered" evidence="7">
    <location>
        <begin position="341"/>
        <end position="411"/>
    </location>
</feature>
<dbReference type="SUPFAM" id="SSF57701">
    <property type="entry name" value="Zn2/Cys6 DNA-binding domain"/>
    <property type="match status" value="1"/>
</dbReference>
<dbReference type="GO" id="GO:0045944">
    <property type="term" value="P:positive regulation of transcription by RNA polymerase II"/>
    <property type="evidence" value="ECO:0007669"/>
    <property type="project" value="TreeGrafter"/>
</dbReference>
<sequence length="411" mass="42802">MSTSATTSGAHDKPANPETVEQSEDENSGASEDDQGSEETTKEREKGAGQPASGSNSQHPSVTYGQQAEDARRAYAQYAAQLGVTSAQLAAQQGLAAAWGYPGHGGAYYPAAYIPVAPNGAPFFPSYYVPSGPPGGILPYGIPPLAAGNPVAPVSQNKSAPARANAVGEYDRNRKIVPDKVFIACDYCRRRKLRCNGEQPKCSVCVRYSEDCVYDKKRRTRGPGRKSLLALGIGAAEVTKPRKRARKSDTAAESSSASPSSAQQTTANSIAQALATMPAPFPLPAPSTSPNAAPQPMPIPAPGPLAPGSALEGNALTAAAIMNALPALQAYGQQNGQPYPMMYRPMHSPPMPPPPMPSLPMPSPPGSVGAAKPVVDNKPKTQSPKPGKKKAANSSPSGQKRKRGRQVQADS</sequence>
<dbReference type="Proteomes" id="UP000076738">
    <property type="component" value="Unassembled WGS sequence"/>
</dbReference>
<dbReference type="CDD" id="cd00067">
    <property type="entry name" value="GAL4"/>
    <property type="match status" value="1"/>
</dbReference>
<dbReference type="PROSITE" id="PS00463">
    <property type="entry name" value="ZN2_CY6_FUNGAL_1"/>
    <property type="match status" value="1"/>
</dbReference>
<evidence type="ECO:0000256" key="3">
    <source>
        <dbReference type="ARBA" id="ARBA00023015"/>
    </source>
</evidence>
<evidence type="ECO:0000256" key="5">
    <source>
        <dbReference type="ARBA" id="ARBA00023163"/>
    </source>
</evidence>
<dbReference type="InterPro" id="IPR036864">
    <property type="entry name" value="Zn2-C6_fun-type_DNA-bd_sf"/>
</dbReference>
<evidence type="ECO:0000313" key="9">
    <source>
        <dbReference type="EMBL" id="KZO91225.1"/>
    </source>
</evidence>
<protein>
    <recommendedName>
        <fullName evidence="8">Zn(2)-C6 fungal-type domain-containing protein</fullName>
    </recommendedName>
</protein>
<keyword evidence="10" id="KW-1185">Reference proteome</keyword>
<dbReference type="EMBL" id="KV417326">
    <property type="protein sequence ID" value="KZO91225.1"/>
    <property type="molecule type" value="Genomic_DNA"/>
</dbReference>
<feature type="region of interest" description="Disordered" evidence="7">
    <location>
        <begin position="1"/>
        <end position="67"/>
    </location>
</feature>
<keyword evidence="6" id="KW-0539">Nucleus</keyword>
<feature type="domain" description="Zn(2)-C6 fungal-type" evidence="8">
    <location>
        <begin position="184"/>
        <end position="214"/>
    </location>
</feature>
<dbReference type="STRING" id="1330018.A0A167H4K8"/>
<dbReference type="SMART" id="SM00066">
    <property type="entry name" value="GAL4"/>
    <property type="match status" value="1"/>
</dbReference>
<keyword evidence="2" id="KW-0862">Zinc</keyword>
<keyword evidence="5" id="KW-0804">Transcription</keyword>
<keyword evidence="3" id="KW-0805">Transcription regulation</keyword>
<dbReference type="PROSITE" id="PS50048">
    <property type="entry name" value="ZN2_CY6_FUNGAL_2"/>
    <property type="match status" value="1"/>
</dbReference>
<dbReference type="InterPro" id="IPR051711">
    <property type="entry name" value="Stress_Response_Reg"/>
</dbReference>
<gene>
    <name evidence="9" type="ORF">CALVIDRAFT_602366</name>
</gene>
<dbReference type="PANTHER" id="PTHR47540">
    <property type="entry name" value="THIAMINE REPRESSIBLE GENES REGULATORY PROTEIN THI5"/>
    <property type="match status" value="1"/>
</dbReference>
<organism evidence="9 10">
    <name type="scientific">Calocera viscosa (strain TUFC12733)</name>
    <dbReference type="NCBI Taxonomy" id="1330018"/>
    <lineage>
        <taxon>Eukaryota</taxon>
        <taxon>Fungi</taxon>
        <taxon>Dikarya</taxon>
        <taxon>Basidiomycota</taxon>
        <taxon>Agaricomycotina</taxon>
        <taxon>Dacrymycetes</taxon>
        <taxon>Dacrymycetales</taxon>
        <taxon>Dacrymycetaceae</taxon>
        <taxon>Calocera</taxon>
    </lineage>
</organism>
<evidence type="ECO:0000313" key="10">
    <source>
        <dbReference type="Proteomes" id="UP000076738"/>
    </source>
</evidence>
<evidence type="ECO:0000256" key="4">
    <source>
        <dbReference type="ARBA" id="ARBA00023125"/>
    </source>
</evidence>
<evidence type="ECO:0000259" key="8">
    <source>
        <dbReference type="PROSITE" id="PS50048"/>
    </source>
</evidence>
<dbReference type="OrthoDB" id="39175at2759"/>
<dbReference type="GO" id="GO:0000981">
    <property type="term" value="F:DNA-binding transcription factor activity, RNA polymerase II-specific"/>
    <property type="evidence" value="ECO:0007669"/>
    <property type="project" value="InterPro"/>
</dbReference>
<feature type="compositionally biased region" description="Pro residues" evidence="7">
    <location>
        <begin position="347"/>
        <end position="365"/>
    </location>
</feature>
<evidence type="ECO:0000256" key="6">
    <source>
        <dbReference type="ARBA" id="ARBA00023242"/>
    </source>
</evidence>
<feature type="compositionally biased region" description="Pro residues" evidence="7">
    <location>
        <begin position="279"/>
        <end position="305"/>
    </location>
</feature>
<feature type="region of interest" description="Disordered" evidence="7">
    <location>
        <begin position="239"/>
        <end position="305"/>
    </location>
</feature>
<dbReference type="GO" id="GO:0043565">
    <property type="term" value="F:sequence-specific DNA binding"/>
    <property type="evidence" value="ECO:0007669"/>
    <property type="project" value="TreeGrafter"/>
</dbReference>
<dbReference type="Gene3D" id="4.10.240.10">
    <property type="entry name" value="Zn(2)-C6 fungal-type DNA-binding domain"/>
    <property type="match status" value="1"/>
</dbReference>
<proteinExistence type="predicted"/>
<evidence type="ECO:0000256" key="1">
    <source>
        <dbReference type="ARBA" id="ARBA00004123"/>
    </source>
</evidence>
<dbReference type="Pfam" id="PF00172">
    <property type="entry name" value="Zn_clus"/>
    <property type="match status" value="1"/>
</dbReference>
<dbReference type="AlphaFoldDB" id="A0A167H4K8"/>
<dbReference type="GO" id="GO:0005634">
    <property type="term" value="C:nucleus"/>
    <property type="evidence" value="ECO:0007669"/>
    <property type="project" value="UniProtKB-SubCell"/>
</dbReference>
<reference evidence="9 10" key="1">
    <citation type="journal article" date="2016" name="Mol. Biol. Evol.">
        <title>Comparative Genomics of Early-Diverging Mushroom-Forming Fungi Provides Insights into the Origins of Lignocellulose Decay Capabilities.</title>
        <authorList>
            <person name="Nagy L.G."/>
            <person name="Riley R."/>
            <person name="Tritt A."/>
            <person name="Adam C."/>
            <person name="Daum C."/>
            <person name="Floudas D."/>
            <person name="Sun H."/>
            <person name="Yadav J.S."/>
            <person name="Pangilinan J."/>
            <person name="Larsson K.H."/>
            <person name="Matsuura K."/>
            <person name="Barry K."/>
            <person name="Labutti K."/>
            <person name="Kuo R."/>
            <person name="Ohm R.A."/>
            <person name="Bhattacharya S.S."/>
            <person name="Shirouzu T."/>
            <person name="Yoshinaga Y."/>
            <person name="Martin F.M."/>
            <person name="Grigoriev I.V."/>
            <person name="Hibbett D.S."/>
        </authorList>
    </citation>
    <scope>NUCLEOTIDE SEQUENCE [LARGE SCALE GENOMIC DNA]</scope>
    <source>
        <strain evidence="9 10">TUFC12733</strain>
    </source>
</reference>
<feature type="compositionally biased region" description="Low complexity" evidence="7">
    <location>
        <begin position="251"/>
        <end position="269"/>
    </location>
</feature>
<evidence type="ECO:0000256" key="2">
    <source>
        <dbReference type="ARBA" id="ARBA00022833"/>
    </source>
</evidence>
<accession>A0A167H4K8</accession>
<name>A0A167H4K8_CALVF</name>
<feature type="compositionally biased region" description="Polar residues" evidence="7">
    <location>
        <begin position="52"/>
        <end position="65"/>
    </location>
</feature>
<dbReference type="InterPro" id="IPR001138">
    <property type="entry name" value="Zn2Cys6_DnaBD"/>
</dbReference>
<comment type="subcellular location">
    <subcellularLocation>
        <location evidence="1">Nucleus</location>
    </subcellularLocation>
</comment>
<dbReference type="PANTHER" id="PTHR47540:SF1">
    <property type="entry name" value="ACTIVATOR OF STRESS GENES 1-RELATED"/>
    <property type="match status" value="1"/>
</dbReference>
<feature type="compositionally biased region" description="Acidic residues" evidence="7">
    <location>
        <begin position="21"/>
        <end position="37"/>
    </location>
</feature>
<keyword evidence="4" id="KW-0238">DNA-binding</keyword>
<evidence type="ECO:0000256" key="7">
    <source>
        <dbReference type="SAM" id="MobiDB-lite"/>
    </source>
</evidence>